<dbReference type="STRING" id="103827.A0A0N5CTF2"/>
<dbReference type="OrthoDB" id="5917859at2759"/>
<evidence type="ECO:0000313" key="2">
    <source>
        <dbReference type="Proteomes" id="UP000276776"/>
    </source>
</evidence>
<name>A0A0N5CTF2_THECL</name>
<accession>A0A0N5CTF2</accession>
<dbReference type="WBParaSite" id="TCLT_0000351201-mRNA-1">
    <property type="protein sequence ID" value="TCLT_0000351201-mRNA-1"/>
    <property type="gene ID" value="TCLT_0000351201"/>
</dbReference>
<evidence type="ECO:0000313" key="1">
    <source>
        <dbReference type="EMBL" id="VDN00012.1"/>
    </source>
</evidence>
<dbReference type="Proteomes" id="UP000276776">
    <property type="component" value="Unassembled WGS sequence"/>
</dbReference>
<dbReference type="AlphaFoldDB" id="A0A0N5CTF2"/>
<sequence>MDLSKFNEVKHVEQILNEKSKVEWRLGEVTQYWNDAKWRIGELEADVAHRQWLLDQANRKIIEHLSLSPVIQAQNKLN</sequence>
<reference evidence="3" key="1">
    <citation type="submission" date="2017-02" db="UniProtKB">
        <authorList>
            <consortium name="WormBaseParasite"/>
        </authorList>
    </citation>
    <scope>IDENTIFICATION</scope>
</reference>
<proteinExistence type="predicted"/>
<protein>
    <submittedName>
        <fullName evidence="3">DLP_helical domain-containing protein</fullName>
    </submittedName>
</protein>
<reference evidence="1 2" key="2">
    <citation type="submission" date="2018-11" db="EMBL/GenBank/DDBJ databases">
        <authorList>
            <consortium name="Pathogen Informatics"/>
        </authorList>
    </citation>
    <scope>NUCLEOTIDE SEQUENCE [LARGE SCALE GENOMIC DNA]</scope>
</reference>
<evidence type="ECO:0000313" key="3">
    <source>
        <dbReference type="WBParaSite" id="TCLT_0000351201-mRNA-1"/>
    </source>
</evidence>
<gene>
    <name evidence="1" type="ORF">TCLT_LOCUS3502</name>
</gene>
<organism evidence="3">
    <name type="scientific">Thelazia callipaeda</name>
    <name type="common">Oriental eyeworm</name>
    <name type="synonym">Parasitic nematode</name>
    <dbReference type="NCBI Taxonomy" id="103827"/>
    <lineage>
        <taxon>Eukaryota</taxon>
        <taxon>Metazoa</taxon>
        <taxon>Ecdysozoa</taxon>
        <taxon>Nematoda</taxon>
        <taxon>Chromadorea</taxon>
        <taxon>Rhabditida</taxon>
        <taxon>Spirurina</taxon>
        <taxon>Spiruromorpha</taxon>
        <taxon>Thelazioidea</taxon>
        <taxon>Thelaziidae</taxon>
        <taxon>Thelazia</taxon>
    </lineage>
</organism>
<keyword evidence="2" id="KW-1185">Reference proteome</keyword>
<dbReference type="EMBL" id="UYYF01001626">
    <property type="protein sequence ID" value="VDN00012.1"/>
    <property type="molecule type" value="Genomic_DNA"/>
</dbReference>